<evidence type="ECO:0000313" key="5">
    <source>
        <dbReference type="Proteomes" id="UP000515124"/>
    </source>
</evidence>
<keyword evidence="3" id="KW-0812">Transmembrane</keyword>
<dbReference type="AlphaFoldDB" id="A0A6P5TE01"/>
<evidence type="ECO:0000259" key="4">
    <source>
        <dbReference type="PROSITE" id="PS51294"/>
    </source>
</evidence>
<dbReference type="PROSITE" id="PS51294">
    <property type="entry name" value="HTH_MYB"/>
    <property type="match status" value="1"/>
</dbReference>
<dbReference type="GO" id="GO:0005634">
    <property type="term" value="C:nucleus"/>
    <property type="evidence" value="ECO:0007669"/>
    <property type="project" value="UniProtKB-SubCell"/>
</dbReference>
<keyword evidence="5" id="KW-1185">Reference proteome</keyword>
<proteinExistence type="predicted"/>
<dbReference type="KEGG" id="pavi:110766298"/>
<dbReference type="InterPro" id="IPR015495">
    <property type="entry name" value="Myb_TF_plants"/>
</dbReference>
<accession>A0A6P5TE01</accession>
<dbReference type="PANTHER" id="PTHR10641:SF1290">
    <property type="entry name" value="MYB-RELATED PROTEIN 306-LIKE"/>
    <property type="match status" value="1"/>
</dbReference>
<sequence length="116" mass="13216">MDAGIGSVRVLAPDPLRNFFFVFYVSQFVITIYSSPPVSSVGFSLKSVKGLHRCNKSCRLRWTNYLRPGIKRGNFTDHEAKMIIHLQALLGNSCLASLLLSFESFEKLLLKWRLFC</sequence>
<reference evidence="6" key="1">
    <citation type="submission" date="2025-08" db="UniProtKB">
        <authorList>
            <consortium name="RefSeq"/>
        </authorList>
    </citation>
    <scope>IDENTIFICATION</scope>
</reference>
<comment type="subcellular location">
    <subcellularLocation>
        <location evidence="1">Nucleus</location>
    </subcellularLocation>
</comment>
<organism evidence="5 6">
    <name type="scientific">Prunus avium</name>
    <name type="common">Cherry</name>
    <name type="synonym">Cerasus avium</name>
    <dbReference type="NCBI Taxonomy" id="42229"/>
    <lineage>
        <taxon>Eukaryota</taxon>
        <taxon>Viridiplantae</taxon>
        <taxon>Streptophyta</taxon>
        <taxon>Embryophyta</taxon>
        <taxon>Tracheophyta</taxon>
        <taxon>Spermatophyta</taxon>
        <taxon>Magnoliopsida</taxon>
        <taxon>eudicotyledons</taxon>
        <taxon>Gunneridae</taxon>
        <taxon>Pentapetalae</taxon>
        <taxon>rosids</taxon>
        <taxon>fabids</taxon>
        <taxon>Rosales</taxon>
        <taxon>Rosaceae</taxon>
        <taxon>Amygdaloideae</taxon>
        <taxon>Amygdaleae</taxon>
        <taxon>Prunus</taxon>
    </lineage>
</organism>
<dbReference type="InterPro" id="IPR017930">
    <property type="entry name" value="Myb_dom"/>
</dbReference>
<evidence type="ECO:0000256" key="1">
    <source>
        <dbReference type="ARBA" id="ARBA00004123"/>
    </source>
</evidence>
<dbReference type="GeneID" id="110766298"/>
<dbReference type="Proteomes" id="UP000515124">
    <property type="component" value="Unplaced"/>
</dbReference>
<name>A0A6P5TE01_PRUAV</name>
<dbReference type="Gene3D" id="1.10.10.60">
    <property type="entry name" value="Homeodomain-like"/>
    <property type="match status" value="1"/>
</dbReference>
<dbReference type="RefSeq" id="XP_021825290.1">
    <property type="nucleotide sequence ID" value="XM_021969598.1"/>
</dbReference>
<keyword evidence="3" id="KW-0472">Membrane</keyword>
<evidence type="ECO:0000256" key="2">
    <source>
        <dbReference type="ARBA" id="ARBA00023242"/>
    </source>
</evidence>
<feature type="domain" description="HTH myb-type" evidence="4">
    <location>
        <begin position="51"/>
        <end position="70"/>
    </location>
</feature>
<gene>
    <name evidence="6" type="primary">LOC110766298</name>
</gene>
<evidence type="ECO:0000313" key="6">
    <source>
        <dbReference type="RefSeq" id="XP_021825290.1"/>
    </source>
</evidence>
<dbReference type="InterPro" id="IPR009057">
    <property type="entry name" value="Homeodomain-like_sf"/>
</dbReference>
<dbReference type="GO" id="GO:0009733">
    <property type="term" value="P:response to auxin"/>
    <property type="evidence" value="ECO:0007669"/>
    <property type="project" value="TreeGrafter"/>
</dbReference>
<dbReference type="PANTHER" id="PTHR10641">
    <property type="entry name" value="MYB FAMILY TRANSCRIPTION FACTOR"/>
    <property type="match status" value="1"/>
</dbReference>
<feature type="transmembrane region" description="Helical" evidence="3">
    <location>
        <begin position="20"/>
        <end position="43"/>
    </location>
</feature>
<keyword evidence="2" id="KW-0539">Nucleus</keyword>
<dbReference type="SUPFAM" id="SSF46689">
    <property type="entry name" value="Homeodomain-like"/>
    <property type="match status" value="1"/>
</dbReference>
<keyword evidence="3" id="KW-1133">Transmembrane helix</keyword>
<evidence type="ECO:0000256" key="3">
    <source>
        <dbReference type="SAM" id="Phobius"/>
    </source>
</evidence>
<protein>
    <submittedName>
        <fullName evidence="6">Transcription factor MYB26-like</fullName>
    </submittedName>
</protein>
<feature type="transmembrane region" description="Helical" evidence="3">
    <location>
        <begin position="82"/>
        <end position="102"/>
    </location>
</feature>